<feature type="domain" description="SET" evidence="1">
    <location>
        <begin position="21"/>
        <end position="226"/>
    </location>
</feature>
<reference evidence="3" key="1">
    <citation type="journal article" date="2015" name="Genome Announc.">
        <title>Draft whole-genome sequence of the biocontrol agent Trichoderma harzianum T6776.</title>
        <authorList>
            <person name="Baroncelli R."/>
            <person name="Piaggeschi G."/>
            <person name="Fiorini L."/>
            <person name="Bertolini E."/>
            <person name="Zapparata A."/>
            <person name="Pe M.E."/>
            <person name="Sarrocco S."/>
            <person name="Vannacci G."/>
        </authorList>
    </citation>
    <scope>NUCLEOTIDE SEQUENCE [LARGE SCALE GENOMIC DNA]</scope>
    <source>
        <strain evidence="3">T6776</strain>
    </source>
</reference>
<sequence>MIMGHLQNLITWAKAQGVVIKGIKPSSIPGRGTGILATRKIKAEEEILTVPLRVLRRLESVSTRVREKLPADTTIQGLLAADLALDKSPYFKPWKAVLPKMSDFEAGIPMLWPRELSDLLPLESRDNLRKREREFQSNWSAFRDAFPEVPYEEYTYAWMVVNTRTFYNETPETLKYPWEDRLALIPVADLFNHSDDGCKVYYSPNAYHIVADRAYKRGEELFISYSRHSNDYNLLEYGFIPDENPSDDVYIDDVVFPKLSKNHKAELEKRDLLGEYPLGSSTEEFRRTQGILRLLCCSTKQFHEFLDGKEKGRLVQDRVDAYLVDLLEELLSDVVAKRLQQIEELKVGREDQRALLAKRWMQIEGLVRKKIEVYRLGSN</sequence>
<dbReference type="SUPFAM" id="SSF82199">
    <property type="entry name" value="SET domain"/>
    <property type="match status" value="1"/>
</dbReference>
<dbReference type="EMBL" id="JOKZ01000206">
    <property type="protein sequence ID" value="KKP01229.1"/>
    <property type="molecule type" value="Genomic_DNA"/>
</dbReference>
<organism evidence="2 3">
    <name type="scientific">Trichoderma harzianum</name>
    <name type="common">Hypocrea lixii</name>
    <dbReference type="NCBI Taxonomy" id="5544"/>
    <lineage>
        <taxon>Eukaryota</taxon>
        <taxon>Fungi</taxon>
        <taxon>Dikarya</taxon>
        <taxon>Ascomycota</taxon>
        <taxon>Pezizomycotina</taxon>
        <taxon>Sordariomycetes</taxon>
        <taxon>Hypocreomycetidae</taxon>
        <taxon>Hypocreales</taxon>
        <taxon>Hypocreaceae</taxon>
        <taxon>Trichoderma</taxon>
    </lineage>
</organism>
<dbReference type="Proteomes" id="UP000034112">
    <property type="component" value="Unassembled WGS sequence"/>
</dbReference>
<evidence type="ECO:0000313" key="2">
    <source>
        <dbReference type="EMBL" id="KKP01229.1"/>
    </source>
</evidence>
<comment type="caution">
    <text evidence="2">The sequence shown here is derived from an EMBL/GenBank/DDBJ whole genome shotgun (WGS) entry which is preliminary data.</text>
</comment>
<name>A0A0G0A7X7_TRIHA</name>
<dbReference type="PANTHER" id="PTHR13271:SF137">
    <property type="entry name" value="SET DOMAIN-CONTAINING PROTEIN"/>
    <property type="match status" value="1"/>
</dbReference>
<dbReference type="Pfam" id="PF00856">
    <property type="entry name" value="SET"/>
    <property type="match status" value="1"/>
</dbReference>
<dbReference type="OMA" id="WNDAIGM"/>
<dbReference type="OrthoDB" id="441812at2759"/>
<dbReference type="AlphaFoldDB" id="A0A0G0A7X7"/>
<gene>
    <name evidence="2" type="ORF">THAR02_06667</name>
</gene>
<evidence type="ECO:0000313" key="3">
    <source>
        <dbReference type="Proteomes" id="UP000034112"/>
    </source>
</evidence>
<dbReference type="InterPro" id="IPR050600">
    <property type="entry name" value="SETD3_SETD6_MTase"/>
</dbReference>
<dbReference type="PROSITE" id="PS50280">
    <property type="entry name" value="SET"/>
    <property type="match status" value="1"/>
</dbReference>
<dbReference type="GO" id="GO:0016279">
    <property type="term" value="F:protein-lysine N-methyltransferase activity"/>
    <property type="evidence" value="ECO:0007669"/>
    <property type="project" value="UniProtKB-ARBA"/>
</dbReference>
<dbReference type="PANTHER" id="PTHR13271">
    <property type="entry name" value="UNCHARACTERIZED PUTATIVE METHYLTRANSFERASE"/>
    <property type="match status" value="1"/>
</dbReference>
<dbReference type="Gene3D" id="3.90.1410.10">
    <property type="entry name" value="set domain protein methyltransferase, domain 1"/>
    <property type="match status" value="1"/>
</dbReference>
<accession>A0A0G0A7X7</accession>
<evidence type="ECO:0000259" key="1">
    <source>
        <dbReference type="PROSITE" id="PS50280"/>
    </source>
</evidence>
<dbReference type="InterPro" id="IPR001214">
    <property type="entry name" value="SET_dom"/>
</dbReference>
<protein>
    <recommendedName>
        <fullName evidence="1">SET domain-containing protein</fullName>
    </recommendedName>
</protein>
<dbReference type="InterPro" id="IPR046341">
    <property type="entry name" value="SET_dom_sf"/>
</dbReference>
<proteinExistence type="predicted"/>